<comment type="similarity">
    <text evidence="2 8">Belongs to the PHP hydrolase family. HisK subfamily.</text>
</comment>
<dbReference type="GO" id="GO:0000105">
    <property type="term" value="P:L-histidine biosynthetic process"/>
    <property type="evidence" value="ECO:0007669"/>
    <property type="project" value="UniProtKB-UniRule"/>
</dbReference>
<dbReference type="InterPro" id="IPR010140">
    <property type="entry name" value="Histidinol_P_phosphatase_HisJ"/>
</dbReference>
<keyword evidence="6 8" id="KW-0368">Histidine biosynthesis</keyword>
<organism evidence="10 11">
    <name type="scientific">Lyophyllum shimeji</name>
    <name type="common">Hon-shimeji</name>
    <name type="synonym">Tricholoma shimeji</name>
    <dbReference type="NCBI Taxonomy" id="47721"/>
    <lineage>
        <taxon>Eukaryota</taxon>
        <taxon>Fungi</taxon>
        <taxon>Dikarya</taxon>
        <taxon>Basidiomycota</taxon>
        <taxon>Agaricomycotina</taxon>
        <taxon>Agaricomycetes</taxon>
        <taxon>Agaricomycetidae</taxon>
        <taxon>Agaricales</taxon>
        <taxon>Tricholomatineae</taxon>
        <taxon>Lyophyllaceae</taxon>
        <taxon>Lyophyllum</taxon>
    </lineage>
</organism>
<dbReference type="CDD" id="cd12110">
    <property type="entry name" value="PHP_HisPPase_Hisj_like"/>
    <property type="match status" value="1"/>
</dbReference>
<proteinExistence type="inferred from homology"/>
<evidence type="ECO:0000256" key="2">
    <source>
        <dbReference type="ARBA" id="ARBA00009152"/>
    </source>
</evidence>
<feature type="domain" description="PHP" evidence="9">
    <location>
        <begin position="5"/>
        <end position="219"/>
    </location>
</feature>
<comment type="caution">
    <text evidence="10">The sequence shown here is derived from an EMBL/GenBank/DDBJ whole genome shotgun (WGS) entry which is preliminary data.</text>
</comment>
<gene>
    <name evidence="10" type="ORF">LshimejAT787_1101430</name>
</gene>
<dbReference type="PANTHER" id="PTHR21039">
    <property type="entry name" value="HISTIDINOL PHOSPHATASE-RELATED"/>
    <property type="match status" value="1"/>
</dbReference>
<sequence>MPHSHHSHSGQFCKHAKGLLEDVVLEAIRQGFEVYGLTEHVPRYRTDDLYPDEAGLTLDDLAAQFESFLDEAHRLKAKYASEITLLVGLETEYITDLDLEHLDALLARHGTRIEYIVGSVHHVNGIPIDFDLPTFHKALRSCSSEGDTSSSTQEAFLRAYLDAQYALLQRFRPEIIGHFDLCRLYDPALAIPAYSAAWKKVERNVSYAVECGALFEVNAAAFRKGWEMAYPGKDVAELILKHGGRFALSDDSHGPHAVGLNYPRLHEYLRNLGVQEVWYLQRSDVPNAAGRMARLRELHLEFDSGFCVYPLSKCITYVRRRYSLPVFGVSHPLPLELTVQDLPPVPARLKDPAQCFSSSSMI</sequence>
<dbReference type="InterPro" id="IPR016195">
    <property type="entry name" value="Pol/histidinol_Pase-like"/>
</dbReference>
<name>A0A9P3UQZ2_LYOSH</name>
<evidence type="ECO:0000256" key="7">
    <source>
        <dbReference type="ARBA" id="ARBA00049158"/>
    </source>
</evidence>
<dbReference type="AlphaFoldDB" id="A0A9P3UQZ2"/>
<dbReference type="EC" id="3.1.3.15" evidence="3 8"/>
<dbReference type="NCBIfam" id="TIGR01856">
    <property type="entry name" value="hisJ_fam"/>
    <property type="match status" value="1"/>
</dbReference>
<dbReference type="OrthoDB" id="5957391at2759"/>
<dbReference type="Gene3D" id="3.20.20.140">
    <property type="entry name" value="Metal-dependent hydrolases"/>
    <property type="match status" value="1"/>
</dbReference>
<evidence type="ECO:0000259" key="9">
    <source>
        <dbReference type="Pfam" id="PF02811"/>
    </source>
</evidence>
<accession>A0A9P3UQZ2</accession>
<dbReference type="Proteomes" id="UP001063166">
    <property type="component" value="Unassembled WGS sequence"/>
</dbReference>
<keyword evidence="11" id="KW-1185">Reference proteome</keyword>
<evidence type="ECO:0000313" key="10">
    <source>
        <dbReference type="EMBL" id="GLB42128.1"/>
    </source>
</evidence>
<dbReference type="EMBL" id="BRPK01000011">
    <property type="protein sequence ID" value="GLB42128.1"/>
    <property type="molecule type" value="Genomic_DNA"/>
</dbReference>
<evidence type="ECO:0000256" key="3">
    <source>
        <dbReference type="ARBA" id="ARBA00013085"/>
    </source>
</evidence>
<protein>
    <recommendedName>
        <fullName evidence="3 8">Histidinol-phosphatase</fullName>
        <shortName evidence="8">HolPase</shortName>
        <ecNumber evidence="3 8">3.1.3.15</ecNumber>
    </recommendedName>
</protein>
<dbReference type="SUPFAM" id="SSF89550">
    <property type="entry name" value="PHP domain-like"/>
    <property type="match status" value="1"/>
</dbReference>
<evidence type="ECO:0000256" key="8">
    <source>
        <dbReference type="RuleBase" id="RU366003"/>
    </source>
</evidence>
<dbReference type="GO" id="GO:0004401">
    <property type="term" value="F:histidinol-phosphatase activity"/>
    <property type="evidence" value="ECO:0007669"/>
    <property type="project" value="UniProtKB-UniRule"/>
</dbReference>
<evidence type="ECO:0000256" key="5">
    <source>
        <dbReference type="ARBA" id="ARBA00022801"/>
    </source>
</evidence>
<comment type="catalytic activity">
    <reaction evidence="7 8">
        <text>L-histidinol phosphate + H2O = L-histidinol + phosphate</text>
        <dbReference type="Rhea" id="RHEA:14465"/>
        <dbReference type="ChEBI" id="CHEBI:15377"/>
        <dbReference type="ChEBI" id="CHEBI:43474"/>
        <dbReference type="ChEBI" id="CHEBI:57699"/>
        <dbReference type="ChEBI" id="CHEBI:57980"/>
        <dbReference type="EC" id="3.1.3.15"/>
    </reaction>
</comment>
<comment type="pathway">
    <text evidence="1 8">Amino-acid biosynthesis; L-histidine biosynthesis; L-histidine from 5-phospho-alpha-D-ribose 1-diphosphate: step 8/9.</text>
</comment>
<dbReference type="Pfam" id="PF02811">
    <property type="entry name" value="PHP"/>
    <property type="match status" value="1"/>
</dbReference>
<evidence type="ECO:0000256" key="4">
    <source>
        <dbReference type="ARBA" id="ARBA00022605"/>
    </source>
</evidence>
<dbReference type="PANTHER" id="PTHR21039:SF0">
    <property type="entry name" value="HISTIDINOL-PHOSPHATASE"/>
    <property type="match status" value="1"/>
</dbReference>
<reference evidence="10" key="1">
    <citation type="submission" date="2022-07" db="EMBL/GenBank/DDBJ databases">
        <title>The genome of Lyophyllum shimeji provides insight into the initial evolution of ectomycorrhizal fungal genome.</title>
        <authorList>
            <person name="Kobayashi Y."/>
            <person name="Shibata T."/>
            <person name="Hirakawa H."/>
            <person name="Shigenobu S."/>
            <person name="Nishiyama T."/>
            <person name="Yamada A."/>
            <person name="Hasebe M."/>
            <person name="Kawaguchi M."/>
        </authorList>
    </citation>
    <scope>NUCLEOTIDE SEQUENCE</scope>
    <source>
        <strain evidence="10">AT787</strain>
    </source>
</reference>
<evidence type="ECO:0000256" key="1">
    <source>
        <dbReference type="ARBA" id="ARBA00004970"/>
    </source>
</evidence>
<dbReference type="GO" id="GO:0005737">
    <property type="term" value="C:cytoplasm"/>
    <property type="evidence" value="ECO:0007669"/>
    <property type="project" value="TreeGrafter"/>
</dbReference>
<keyword evidence="5 8" id="KW-0378">Hydrolase</keyword>
<evidence type="ECO:0000313" key="11">
    <source>
        <dbReference type="Proteomes" id="UP001063166"/>
    </source>
</evidence>
<evidence type="ECO:0000256" key="6">
    <source>
        <dbReference type="ARBA" id="ARBA00023102"/>
    </source>
</evidence>
<keyword evidence="4 8" id="KW-0028">Amino-acid biosynthesis</keyword>
<dbReference type="InterPro" id="IPR004013">
    <property type="entry name" value="PHP_dom"/>
</dbReference>